<feature type="non-terminal residue" evidence="1">
    <location>
        <position position="1"/>
    </location>
</feature>
<evidence type="ECO:0000313" key="2">
    <source>
        <dbReference type="Proteomes" id="UP001497444"/>
    </source>
</evidence>
<proteinExistence type="predicted"/>
<protein>
    <recommendedName>
        <fullName evidence="3">Secreted protein</fullName>
    </recommendedName>
</protein>
<feature type="non-terminal residue" evidence="1">
    <location>
        <position position="99"/>
    </location>
</feature>
<evidence type="ECO:0008006" key="3">
    <source>
        <dbReference type="Google" id="ProtNLM"/>
    </source>
</evidence>
<name>A0ABP0VTZ0_9BRYO</name>
<accession>A0ABP0VTZ0</accession>
<gene>
    <name evidence="1" type="ORF">CSSPJE1EN1_LOCUS3425</name>
</gene>
<evidence type="ECO:0000313" key="1">
    <source>
        <dbReference type="EMBL" id="CAK9257947.1"/>
    </source>
</evidence>
<dbReference type="EMBL" id="OZ020106">
    <property type="protein sequence ID" value="CAK9257947.1"/>
    <property type="molecule type" value="Genomic_DNA"/>
</dbReference>
<organism evidence="1 2">
    <name type="scientific">Sphagnum jensenii</name>
    <dbReference type="NCBI Taxonomy" id="128206"/>
    <lineage>
        <taxon>Eukaryota</taxon>
        <taxon>Viridiplantae</taxon>
        <taxon>Streptophyta</taxon>
        <taxon>Embryophyta</taxon>
        <taxon>Bryophyta</taxon>
        <taxon>Sphagnophytina</taxon>
        <taxon>Sphagnopsida</taxon>
        <taxon>Sphagnales</taxon>
        <taxon>Sphagnaceae</taxon>
        <taxon>Sphagnum</taxon>
    </lineage>
</organism>
<keyword evidence="2" id="KW-1185">Reference proteome</keyword>
<sequence length="99" mass="11471">MWGDGVVFNAKFCLVFLSRFFCRCRSHKLISYQQQIAHQEQEQEEVSQKGGMLGDSQPHLWLRWSPPLLREYRACEEALFCTRSSNSLPVSLCVPTTTM</sequence>
<reference evidence="1" key="1">
    <citation type="submission" date="2024-02" db="EMBL/GenBank/DDBJ databases">
        <authorList>
            <consortium name="ELIXIR-Norway"/>
            <consortium name="Elixir Norway"/>
        </authorList>
    </citation>
    <scope>NUCLEOTIDE SEQUENCE</scope>
</reference>
<dbReference type="Proteomes" id="UP001497444">
    <property type="component" value="Chromosome 11"/>
</dbReference>